<evidence type="ECO:0000313" key="2">
    <source>
        <dbReference type="EMBL" id="OIR07696.1"/>
    </source>
</evidence>
<dbReference type="PANTHER" id="PTHR43883">
    <property type="entry name" value="SLR0207 PROTEIN"/>
    <property type="match status" value="1"/>
</dbReference>
<comment type="caution">
    <text evidence="2">The sequence shown here is derived from an EMBL/GenBank/DDBJ whole genome shotgun (WGS) entry which is preliminary data.</text>
</comment>
<keyword evidence="2" id="KW-0808">Transferase</keyword>
<gene>
    <name evidence="2" type="ORF">GALL_99780</name>
</gene>
<proteinExistence type="predicted"/>
<name>A0A1J5SUH7_9ZZZZ</name>
<dbReference type="Pfam" id="PF01636">
    <property type="entry name" value="APH"/>
    <property type="match status" value="1"/>
</dbReference>
<dbReference type="GO" id="GO:0016740">
    <property type="term" value="F:transferase activity"/>
    <property type="evidence" value="ECO:0007669"/>
    <property type="project" value="UniProtKB-KW"/>
</dbReference>
<dbReference type="InterPro" id="IPR011009">
    <property type="entry name" value="Kinase-like_dom_sf"/>
</dbReference>
<dbReference type="EMBL" id="MLJW01000035">
    <property type="protein sequence ID" value="OIR07696.1"/>
    <property type="molecule type" value="Genomic_DNA"/>
</dbReference>
<accession>A0A1J5SUH7</accession>
<dbReference type="InterPro" id="IPR052732">
    <property type="entry name" value="Cell-binding_unc_protein"/>
</dbReference>
<protein>
    <submittedName>
        <fullName evidence="2">Phosphotransferase enzyme family protein</fullName>
    </submittedName>
</protein>
<dbReference type="PANTHER" id="PTHR43883:SF1">
    <property type="entry name" value="GLUCONOKINASE"/>
    <property type="match status" value="1"/>
</dbReference>
<feature type="domain" description="Aminoglycoside phosphotransferase" evidence="1">
    <location>
        <begin position="130"/>
        <end position="253"/>
    </location>
</feature>
<dbReference type="SUPFAM" id="SSF56112">
    <property type="entry name" value="Protein kinase-like (PK-like)"/>
    <property type="match status" value="1"/>
</dbReference>
<dbReference type="SUPFAM" id="SSF52540">
    <property type="entry name" value="P-loop containing nucleoside triphosphate hydrolases"/>
    <property type="match status" value="1"/>
</dbReference>
<evidence type="ECO:0000259" key="1">
    <source>
        <dbReference type="Pfam" id="PF01636"/>
    </source>
</evidence>
<dbReference type="Gene3D" id="3.40.50.300">
    <property type="entry name" value="P-loop containing nucleotide triphosphate hydrolases"/>
    <property type="match status" value="1"/>
</dbReference>
<dbReference type="Pfam" id="PF13671">
    <property type="entry name" value="AAA_33"/>
    <property type="match status" value="1"/>
</dbReference>
<dbReference type="InterPro" id="IPR027417">
    <property type="entry name" value="P-loop_NTPase"/>
</dbReference>
<reference evidence="2" key="1">
    <citation type="submission" date="2016-10" db="EMBL/GenBank/DDBJ databases">
        <title>Sequence of Gallionella enrichment culture.</title>
        <authorList>
            <person name="Poehlein A."/>
            <person name="Muehling M."/>
            <person name="Daniel R."/>
        </authorList>
    </citation>
    <scope>NUCLEOTIDE SEQUENCE</scope>
</reference>
<dbReference type="Gene3D" id="3.90.1200.10">
    <property type="match status" value="1"/>
</dbReference>
<dbReference type="InterPro" id="IPR002575">
    <property type="entry name" value="Aminoglycoside_PTrfase"/>
</dbReference>
<sequence length="532" mass="59003">MSAPQRSYANQKKLVAALRDPNRYPVIPSSVQLIETHISWVLLAGDFAYKIKKALDLGFLDYTTLELRRFCCDEEIRLNRRTAPDIYLDTVPIGGSLDNPELGAQPAIEYAVRMRRFLPEKLMDALLVRGRVTLQHIDNLAAVIARFHASLPSANAGSGFGTAASIGAAARQNFEQLRAYLTEDTDRVVIAELDAATDAEFAACWERFEQRRKLGFVRECHGDLHLGNIVLDGDVPFLFDCIEFNPSLRWIDVMDEVSFTVMDLLHRSHPEYAWRLLNACLEASGDYAGAGVLHFYLAYRATVRAKVCAIRAGQSGISEHARSDELAMCRSYLALGRQFLGRHRPVLIVTHGLPGSGKTTFSQFALQQIGAIRIRSDVERKRLFGLDALDSSGPRAGGIYGAEATLKTYARLHELANELLAAGFPVIVDAAFLKQEEREQFRLLAKRLSVPFAIATLQARDHTLRERIRQRRNDASEADVAVLEKLKAVQEPLSGIEFAYAASFTTEELPGSAANSEAWGRLQDLLTSPASG</sequence>
<dbReference type="AlphaFoldDB" id="A0A1J5SUH7"/>
<organism evidence="2">
    <name type="scientific">mine drainage metagenome</name>
    <dbReference type="NCBI Taxonomy" id="410659"/>
    <lineage>
        <taxon>unclassified sequences</taxon>
        <taxon>metagenomes</taxon>
        <taxon>ecological metagenomes</taxon>
    </lineage>
</organism>